<comment type="caution">
    <text evidence="2">The sequence shown here is derived from an EMBL/GenBank/DDBJ whole genome shotgun (WGS) entry which is preliminary data.</text>
</comment>
<organism evidence="2 3">
    <name type="scientific">Actinoplanes auranticolor</name>
    <dbReference type="NCBI Taxonomy" id="47988"/>
    <lineage>
        <taxon>Bacteria</taxon>
        <taxon>Bacillati</taxon>
        <taxon>Actinomycetota</taxon>
        <taxon>Actinomycetes</taxon>
        <taxon>Micromonosporales</taxon>
        <taxon>Micromonosporaceae</taxon>
        <taxon>Actinoplanes</taxon>
    </lineage>
</organism>
<dbReference type="Pfam" id="PF00990">
    <property type="entry name" value="GGDEF"/>
    <property type="match status" value="1"/>
</dbReference>
<evidence type="ECO:0000313" key="2">
    <source>
        <dbReference type="EMBL" id="GIM77374.1"/>
    </source>
</evidence>
<feature type="domain" description="GGDEF" evidence="1">
    <location>
        <begin position="378"/>
        <end position="511"/>
    </location>
</feature>
<dbReference type="Proteomes" id="UP000681340">
    <property type="component" value="Unassembled WGS sequence"/>
</dbReference>
<dbReference type="FunFam" id="3.30.70.270:FF:000001">
    <property type="entry name" value="Diguanylate cyclase domain protein"/>
    <property type="match status" value="1"/>
</dbReference>
<dbReference type="GO" id="GO:0043709">
    <property type="term" value="P:cell adhesion involved in single-species biofilm formation"/>
    <property type="evidence" value="ECO:0007669"/>
    <property type="project" value="TreeGrafter"/>
</dbReference>
<protein>
    <recommendedName>
        <fullName evidence="1">GGDEF domain-containing protein</fullName>
    </recommendedName>
</protein>
<proteinExistence type="predicted"/>
<reference evidence="2" key="1">
    <citation type="submission" date="2021-03" db="EMBL/GenBank/DDBJ databases">
        <title>Whole genome shotgun sequence of Actinoplanes auranticolor NBRC 12245.</title>
        <authorList>
            <person name="Komaki H."/>
            <person name="Tamura T."/>
        </authorList>
    </citation>
    <scope>NUCLEOTIDE SEQUENCE</scope>
    <source>
        <strain evidence="2">NBRC 12245</strain>
    </source>
</reference>
<dbReference type="Gene3D" id="1.25.40.10">
    <property type="entry name" value="Tetratricopeptide repeat domain"/>
    <property type="match status" value="1"/>
</dbReference>
<sequence length="524" mass="56375">MSITLRFVSIEVAELELRPVTDFRATAAAAAPLEHDGDERTAMRARLIRADAALREGRTAEGGTLAQQVNAWALERGDAYVLACSHRTLTHFHYYIGDLAGALGHAVQAVAHLGPDDPAAVRVRHLMTLAVVLGEAGSPAEAASRYQEALALAATMGDHQQMLMILGNLANLATQEGDTGTAARTVERMAEVQAAAGIALDGPQLITVARVRLADGDHRAVEEILRPLTRDPEYRHSTSAALPEAMLTLSEAHRLAGEFSAAQADLDAARRLALERGLRATQAAMLEQQAALYAAMDLHREAYDAHVAYHRFFAELQSAQRDAQARTLQAVFEATEARRVGEHFRELAHRDALTGLHNRRYADERLPVLLGAAVAAHSPLAVAIVDLDHFKRINDTLSHDAGDLVLRRVGRLLTEAVAEPAFAARLGGEEFLLVLPGTGVTAATLVCERLAAALRGHDWTPITGRLPVTASIGVTATADPRVTPAMLLSRADRHLYAAKHAGRDRVVADAADRPGDRAPDRARD</sequence>
<evidence type="ECO:0000313" key="3">
    <source>
        <dbReference type="Proteomes" id="UP000681340"/>
    </source>
</evidence>
<name>A0A919STL2_9ACTN</name>
<dbReference type="InterPro" id="IPR029787">
    <property type="entry name" value="Nucleotide_cyclase"/>
</dbReference>
<dbReference type="SMART" id="SM00267">
    <property type="entry name" value="GGDEF"/>
    <property type="match status" value="1"/>
</dbReference>
<dbReference type="GO" id="GO:1902201">
    <property type="term" value="P:negative regulation of bacterial-type flagellum-dependent cell motility"/>
    <property type="evidence" value="ECO:0007669"/>
    <property type="project" value="TreeGrafter"/>
</dbReference>
<keyword evidence="3" id="KW-1185">Reference proteome</keyword>
<evidence type="ECO:0000259" key="1">
    <source>
        <dbReference type="PROSITE" id="PS50887"/>
    </source>
</evidence>
<dbReference type="InterPro" id="IPR050469">
    <property type="entry name" value="Diguanylate_Cyclase"/>
</dbReference>
<dbReference type="InterPro" id="IPR000160">
    <property type="entry name" value="GGDEF_dom"/>
</dbReference>
<dbReference type="Gene3D" id="3.30.70.270">
    <property type="match status" value="1"/>
</dbReference>
<dbReference type="CDD" id="cd01949">
    <property type="entry name" value="GGDEF"/>
    <property type="match status" value="1"/>
</dbReference>
<gene>
    <name evidence="2" type="ORF">Aau02nite_75620</name>
</gene>
<dbReference type="EMBL" id="BOQL01000066">
    <property type="protein sequence ID" value="GIM77374.1"/>
    <property type="molecule type" value="Genomic_DNA"/>
</dbReference>
<dbReference type="InterPro" id="IPR011990">
    <property type="entry name" value="TPR-like_helical_dom_sf"/>
</dbReference>
<dbReference type="PANTHER" id="PTHR45138:SF9">
    <property type="entry name" value="DIGUANYLATE CYCLASE DGCM-RELATED"/>
    <property type="match status" value="1"/>
</dbReference>
<accession>A0A919STL2</accession>
<dbReference type="SUPFAM" id="SSF48452">
    <property type="entry name" value="TPR-like"/>
    <property type="match status" value="1"/>
</dbReference>
<dbReference type="GO" id="GO:0005886">
    <property type="term" value="C:plasma membrane"/>
    <property type="evidence" value="ECO:0007669"/>
    <property type="project" value="TreeGrafter"/>
</dbReference>
<dbReference type="PROSITE" id="PS50887">
    <property type="entry name" value="GGDEF"/>
    <property type="match status" value="1"/>
</dbReference>
<dbReference type="InterPro" id="IPR043128">
    <property type="entry name" value="Rev_trsase/Diguanyl_cyclase"/>
</dbReference>
<dbReference type="PANTHER" id="PTHR45138">
    <property type="entry name" value="REGULATORY COMPONENTS OF SENSORY TRANSDUCTION SYSTEM"/>
    <property type="match status" value="1"/>
</dbReference>
<dbReference type="SUPFAM" id="SSF55073">
    <property type="entry name" value="Nucleotide cyclase"/>
    <property type="match status" value="1"/>
</dbReference>
<dbReference type="NCBIfam" id="TIGR00254">
    <property type="entry name" value="GGDEF"/>
    <property type="match status" value="1"/>
</dbReference>
<dbReference type="GO" id="GO:0052621">
    <property type="term" value="F:diguanylate cyclase activity"/>
    <property type="evidence" value="ECO:0007669"/>
    <property type="project" value="TreeGrafter"/>
</dbReference>
<dbReference type="AlphaFoldDB" id="A0A919STL2"/>